<name>T0IIM6_9SPHN</name>
<dbReference type="RefSeq" id="WP_021236930.1">
    <property type="nucleotide sequence ID" value="NZ_ATHO01000023.1"/>
</dbReference>
<dbReference type="InterPro" id="IPR012337">
    <property type="entry name" value="RNaseH-like_sf"/>
</dbReference>
<dbReference type="AlphaFoldDB" id="T0IIM6"/>
<dbReference type="InterPro" id="IPR036397">
    <property type="entry name" value="RNaseH_sf"/>
</dbReference>
<dbReference type="Gene3D" id="3.30.420.10">
    <property type="entry name" value="Ribonuclease H-like superfamily/Ribonuclease H"/>
    <property type="match status" value="1"/>
</dbReference>
<gene>
    <name evidence="3" type="ORF">L288_03100</name>
</gene>
<comment type="caution">
    <text evidence="3">The sequence shown here is derived from an EMBL/GenBank/DDBJ whole genome shotgun (WGS) entry which is preliminary data.</text>
</comment>
<dbReference type="EMBL" id="ATHO01000023">
    <property type="protein sequence ID" value="EQB11595.1"/>
    <property type="molecule type" value="Genomic_DNA"/>
</dbReference>
<evidence type="ECO:0000256" key="1">
    <source>
        <dbReference type="SAM" id="MobiDB-lite"/>
    </source>
</evidence>
<dbReference type="SUPFAM" id="SSF53098">
    <property type="entry name" value="Ribonuclease H-like"/>
    <property type="match status" value="1"/>
</dbReference>
<feature type="region of interest" description="Disordered" evidence="1">
    <location>
        <begin position="687"/>
        <end position="781"/>
    </location>
</feature>
<dbReference type="GO" id="GO:0015074">
    <property type="term" value="P:DNA integration"/>
    <property type="evidence" value="ECO:0007669"/>
    <property type="project" value="InterPro"/>
</dbReference>
<dbReference type="InterPro" id="IPR001584">
    <property type="entry name" value="Integrase_cat-core"/>
</dbReference>
<dbReference type="Proteomes" id="UP000015525">
    <property type="component" value="Unassembled WGS sequence"/>
</dbReference>
<accession>T0IIM6</accession>
<feature type="compositionally biased region" description="Basic and acidic residues" evidence="1">
    <location>
        <begin position="695"/>
        <end position="706"/>
    </location>
</feature>
<evidence type="ECO:0000313" key="4">
    <source>
        <dbReference type="Proteomes" id="UP000015525"/>
    </source>
</evidence>
<organism evidence="3 4">
    <name type="scientific">Sphingobium quisquiliarum P25</name>
    <dbReference type="NCBI Taxonomy" id="1329909"/>
    <lineage>
        <taxon>Bacteria</taxon>
        <taxon>Pseudomonadati</taxon>
        <taxon>Pseudomonadota</taxon>
        <taxon>Alphaproteobacteria</taxon>
        <taxon>Sphingomonadales</taxon>
        <taxon>Sphingomonadaceae</taxon>
        <taxon>Sphingobium</taxon>
    </lineage>
</organism>
<evidence type="ECO:0000259" key="2">
    <source>
        <dbReference type="PROSITE" id="PS50994"/>
    </source>
</evidence>
<proteinExistence type="predicted"/>
<feature type="domain" description="Integrase catalytic" evidence="2">
    <location>
        <begin position="290"/>
        <end position="499"/>
    </location>
</feature>
<evidence type="ECO:0000313" key="3">
    <source>
        <dbReference type="EMBL" id="EQB11595.1"/>
    </source>
</evidence>
<feature type="compositionally biased region" description="Basic and acidic residues" evidence="1">
    <location>
        <begin position="758"/>
        <end position="772"/>
    </location>
</feature>
<keyword evidence="4" id="KW-1185">Reference proteome</keyword>
<dbReference type="PROSITE" id="PS50994">
    <property type="entry name" value="INTEGRASE"/>
    <property type="match status" value="1"/>
</dbReference>
<dbReference type="PATRIC" id="fig|1329909.3.peg.579"/>
<sequence>MSQLSQLKFAEFAYRGRLCVYLGMTDDRCLFRSGDGWTLEVPDTDTGMPVWPTEAQVLVLLASMDLIVRAKPLDDPIRQRARRLERTRQQLIDATVKDGSKRKRDHRFTLRERVCEEWRDIDGRCKLHAKAINGWLDDRIGLEVIKKEYGRVPGATTFVRWIKTRYRGRDQRPADNASESGVVPRKRRIHVMALAIIQHWANECQKRPDQYGNSYFRKAKDDIERYKKGQALELHNFEDRELQRPDNIDDVKMCCRRIFQMEVQRAKGAQAMQVAFGNAARNQRFGGGGPAQEPTRYLEYVQIDDTPFPLMLVYDPIRRLVVGTPTVTIAVCVYTRVIVGWDISFDPPCHATFMRTLLHSALPKAIPSSFSGISELALLCGKAGMYMVDNAKHQAARAAQDAGGDIGTGVRWAGAKQPTHKGVVEATLGALQKMIREKLPGCTWAIPLMREFDYNPAEVAVVTIAKFREVFAEVVAYYHTHGHSGLTDRPPLEVWIEQVTEHGRDWVRDPDHFQRAVGRYDEVQFRGDGFRIKEGLRYGTNGTDDRFPQSNETFLYHFALARGTVAQTKKRTFDEVKVKYDPNDLSQAWVFDEHTEEYVAVPCTTRRYSENLPLWLHERVKAYAKAQGLAFEEDNEMLHVREEYSKMVARHVPEADFADRRAAARLKDTEEAQTYLGDTAELLRIKSSPTGMESVVEHDVRTSTRRDAKRRMPRSAAGGAKGSRARRGGKGGRGSANSRDRRDAPHSTPAPELTVAEQNRRDATYGARRSDPSWDDGSYGS</sequence>
<dbReference type="GO" id="GO:0003676">
    <property type="term" value="F:nucleic acid binding"/>
    <property type="evidence" value="ECO:0007669"/>
    <property type="project" value="InterPro"/>
</dbReference>
<protein>
    <recommendedName>
        <fullName evidence="2">Integrase catalytic domain-containing protein</fullName>
    </recommendedName>
</protein>
<reference evidence="3 4" key="1">
    <citation type="journal article" date="2013" name="Genome Announc.">
        <title>Draft Genome Sequence of Sphingobium quisquiliarum Strain P25T, a Novel Hexachlorocyclohexane (HCH)-Degrading Bacterium Isolated from an HCH Dumpsite.</title>
        <authorList>
            <person name="Kumar Singh A."/>
            <person name="Sangwan N."/>
            <person name="Sharma A."/>
            <person name="Gupta V."/>
            <person name="Khurana J.P."/>
            <person name="Lal R."/>
        </authorList>
    </citation>
    <scope>NUCLEOTIDE SEQUENCE [LARGE SCALE GENOMIC DNA]</scope>
    <source>
        <strain evidence="3 4">P25</strain>
    </source>
</reference>